<dbReference type="InterPro" id="IPR031316">
    <property type="entry name" value="FlgM_C"/>
</dbReference>
<evidence type="ECO:0000256" key="3">
    <source>
        <dbReference type="ARBA" id="ARBA00022491"/>
    </source>
</evidence>
<dbReference type="NCBIfam" id="TIGR03824">
    <property type="entry name" value="FlgM_jcvi"/>
    <property type="match status" value="1"/>
</dbReference>
<feature type="region of interest" description="Disordered" evidence="7">
    <location>
        <begin position="23"/>
        <end position="44"/>
    </location>
</feature>
<accession>A0A9X2FK51</accession>
<dbReference type="AlphaFoldDB" id="A0A9X2FK51"/>
<dbReference type="Pfam" id="PF04316">
    <property type="entry name" value="FlgM"/>
    <property type="match status" value="1"/>
</dbReference>
<dbReference type="Proteomes" id="UP001139006">
    <property type="component" value="Unassembled WGS sequence"/>
</dbReference>
<keyword evidence="5" id="KW-0805">Transcription regulation</keyword>
<protein>
    <recommendedName>
        <fullName evidence="2">Negative regulator of flagellin synthesis</fullName>
    </recommendedName>
</protein>
<keyword evidence="6" id="KW-0804">Transcription</keyword>
<evidence type="ECO:0000259" key="8">
    <source>
        <dbReference type="Pfam" id="PF04316"/>
    </source>
</evidence>
<dbReference type="GO" id="GO:0045892">
    <property type="term" value="P:negative regulation of DNA-templated transcription"/>
    <property type="evidence" value="ECO:0007669"/>
    <property type="project" value="InterPro"/>
</dbReference>
<comment type="similarity">
    <text evidence="1">Belongs to the FlgM family.</text>
</comment>
<dbReference type="EMBL" id="JAIULA010000003">
    <property type="protein sequence ID" value="MCP0886221.1"/>
    <property type="molecule type" value="Genomic_DNA"/>
</dbReference>
<gene>
    <name evidence="9" type="primary">flgM</name>
    <name evidence="9" type="ORF">LB941_02575</name>
</gene>
<keyword evidence="4" id="KW-1005">Bacterial flagellum biogenesis</keyword>
<evidence type="ECO:0000313" key="9">
    <source>
        <dbReference type="EMBL" id="MCP0886221.1"/>
    </source>
</evidence>
<keyword evidence="9" id="KW-0969">Cilium</keyword>
<evidence type="ECO:0000256" key="7">
    <source>
        <dbReference type="SAM" id="MobiDB-lite"/>
    </source>
</evidence>
<keyword evidence="10" id="KW-1185">Reference proteome</keyword>
<feature type="domain" description="Anti-sigma-28 factor FlgM C-terminal" evidence="8">
    <location>
        <begin position="45"/>
        <end position="94"/>
    </location>
</feature>
<dbReference type="RefSeq" id="WP_253359222.1">
    <property type="nucleotide sequence ID" value="NZ_JAIULA010000003.1"/>
</dbReference>
<evidence type="ECO:0000313" key="10">
    <source>
        <dbReference type="Proteomes" id="UP001139006"/>
    </source>
</evidence>
<evidence type="ECO:0000256" key="5">
    <source>
        <dbReference type="ARBA" id="ARBA00023015"/>
    </source>
</evidence>
<reference evidence="9 10" key="1">
    <citation type="journal article" date="2023" name="Int. J. Syst. Evol. Microbiol.">
        <title>Ligilactobacillus ubinensis sp. nov., a novel species isolated from the wild ferment of a durian fruit (Durio zibethinus).</title>
        <authorList>
            <person name="Heng Y.C."/>
            <person name="Menon N."/>
            <person name="Chen B."/>
            <person name="Loo B.Z.L."/>
            <person name="Wong G.W.J."/>
            <person name="Lim A.C.H."/>
            <person name="Silvaraju S."/>
            <person name="Kittelmann S."/>
        </authorList>
    </citation>
    <scope>NUCLEOTIDE SEQUENCE [LARGE SCALE GENOMIC DNA]</scope>
    <source>
        <strain evidence="9 10">WILCCON 0076</strain>
    </source>
</reference>
<evidence type="ECO:0000256" key="4">
    <source>
        <dbReference type="ARBA" id="ARBA00022795"/>
    </source>
</evidence>
<evidence type="ECO:0000256" key="6">
    <source>
        <dbReference type="ARBA" id="ARBA00023163"/>
    </source>
</evidence>
<dbReference type="GO" id="GO:0044781">
    <property type="term" value="P:bacterial-type flagellum organization"/>
    <property type="evidence" value="ECO:0007669"/>
    <property type="project" value="UniProtKB-KW"/>
</dbReference>
<organism evidence="9 10">
    <name type="scientific">Ligilactobacillus ubinensis</name>
    <dbReference type="NCBI Taxonomy" id="2876789"/>
    <lineage>
        <taxon>Bacteria</taxon>
        <taxon>Bacillati</taxon>
        <taxon>Bacillota</taxon>
        <taxon>Bacilli</taxon>
        <taxon>Lactobacillales</taxon>
        <taxon>Lactobacillaceae</taxon>
        <taxon>Ligilactobacillus</taxon>
    </lineage>
</organism>
<keyword evidence="3" id="KW-0678">Repressor</keyword>
<dbReference type="InterPro" id="IPR035890">
    <property type="entry name" value="Anti-sigma-28_factor_FlgM_sf"/>
</dbReference>
<sequence length="100" mass="10685">MDIHGDYSNYNKVYPLVSKNEINQSNGKVTASSESKSTNDSNANVEISDTAKKLDSSRQATSGAFDAAKVADLKSAIQSGNYNISADEIATNMISAMDEE</sequence>
<comment type="caution">
    <text evidence="9">The sequence shown here is derived from an EMBL/GenBank/DDBJ whole genome shotgun (WGS) entry which is preliminary data.</text>
</comment>
<name>A0A9X2FK51_9LACO</name>
<evidence type="ECO:0000256" key="2">
    <source>
        <dbReference type="ARBA" id="ARBA00017823"/>
    </source>
</evidence>
<keyword evidence="9" id="KW-0282">Flagellum</keyword>
<evidence type="ECO:0000256" key="1">
    <source>
        <dbReference type="ARBA" id="ARBA00005322"/>
    </source>
</evidence>
<proteinExistence type="inferred from homology"/>
<dbReference type="SUPFAM" id="SSF101498">
    <property type="entry name" value="Anti-sigma factor FlgM"/>
    <property type="match status" value="1"/>
</dbReference>
<dbReference type="InterPro" id="IPR007412">
    <property type="entry name" value="FlgM"/>
</dbReference>
<keyword evidence="9" id="KW-0966">Cell projection</keyword>